<dbReference type="AlphaFoldDB" id="A0A5E4GLU1"/>
<evidence type="ECO:0000313" key="3">
    <source>
        <dbReference type="Proteomes" id="UP000327085"/>
    </source>
</evidence>
<proteinExistence type="predicted"/>
<dbReference type="EMBL" id="CABIKO010001051">
    <property type="protein sequence ID" value="VVA40700.1"/>
    <property type="molecule type" value="Genomic_DNA"/>
</dbReference>
<feature type="region of interest" description="Disordered" evidence="1">
    <location>
        <begin position="33"/>
        <end position="81"/>
    </location>
</feature>
<evidence type="ECO:0000313" key="2">
    <source>
        <dbReference type="EMBL" id="VVA40700.1"/>
    </source>
</evidence>
<sequence>MKSCYKSLLKITIAILLMHLVYNNKALARVHPPSSLSSATSSSSQALLHTHSDKKKPVTTEPVFDSLRRIPPSIPNPTQNNSIPITPGLKHFEVLGLALIVPHLARLLFEVMWLGHGRSTARWCIKALK</sequence>
<accession>A0A5E4GLU1</accession>
<reference evidence="3" key="1">
    <citation type="journal article" date="2020" name="Plant J.">
        <title>Transposons played a major role in the diversification between the closely related almond and peach genomes: results from the almond genome sequence.</title>
        <authorList>
            <person name="Alioto T."/>
            <person name="Alexiou K.G."/>
            <person name="Bardil A."/>
            <person name="Barteri F."/>
            <person name="Castanera R."/>
            <person name="Cruz F."/>
            <person name="Dhingra A."/>
            <person name="Duval H."/>
            <person name="Fernandez I Marti A."/>
            <person name="Frias L."/>
            <person name="Galan B."/>
            <person name="Garcia J.L."/>
            <person name="Howad W."/>
            <person name="Gomez-Garrido J."/>
            <person name="Gut M."/>
            <person name="Julca I."/>
            <person name="Morata J."/>
            <person name="Puigdomenech P."/>
            <person name="Ribeca P."/>
            <person name="Rubio Cabetas M.J."/>
            <person name="Vlasova A."/>
            <person name="Wirthensohn M."/>
            <person name="Garcia-Mas J."/>
            <person name="Gabaldon T."/>
            <person name="Casacuberta J.M."/>
            <person name="Arus P."/>
        </authorList>
    </citation>
    <scope>NUCLEOTIDE SEQUENCE [LARGE SCALE GENOMIC DNA]</scope>
    <source>
        <strain evidence="3">cv. Texas</strain>
    </source>
</reference>
<protein>
    <submittedName>
        <fullName evidence="2">PREDICTED: PRUPE_2G058100</fullName>
    </submittedName>
</protein>
<dbReference type="Proteomes" id="UP000327085">
    <property type="component" value="Unassembled WGS sequence"/>
</dbReference>
<evidence type="ECO:0000256" key="1">
    <source>
        <dbReference type="SAM" id="MobiDB-lite"/>
    </source>
</evidence>
<feature type="compositionally biased region" description="Low complexity" evidence="1">
    <location>
        <begin position="34"/>
        <end position="49"/>
    </location>
</feature>
<dbReference type="Gramene" id="VVA40700">
    <property type="protein sequence ID" value="VVA40700"/>
    <property type="gene ID" value="Prudul26B028794"/>
</dbReference>
<organism evidence="2 3">
    <name type="scientific">Prunus dulcis</name>
    <name type="common">Almond</name>
    <name type="synonym">Amygdalus dulcis</name>
    <dbReference type="NCBI Taxonomy" id="3755"/>
    <lineage>
        <taxon>Eukaryota</taxon>
        <taxon>Viridiplantae</taxon>
        <taxon>Streptophyta</taxon>
        <taxon>Embryophyta</taxon>
        <taxon>Tracheophyta</taxon>
        <taxon>Spermatophyta</taxon>
        <taxon>Magnoliopsida</taxon>
        <taxon>eudicotyledons</taxon>
        <taxon>Gunneridae</taxon>
        <taxon>Pentapetalae</taxon>
        <taxon>rosids</taxon>
        <taxon>fabids</taxon>
        <taxon>Rosales</taxon>
        <taxon>Rosaceae</taxon>
        <taxon>Amygdaloideae</taxon>
        <taxon>Amygdaleae</taxon>
        <taxon>Prunus</taxon>
    </lineage>
</organism>
<name>A0A5E4GLU1_PRUDU</name>
<gene>
    <name evidence="2" type="ORF">ALMOND_2B028794</name>
</gene>
<dbReference type="InParanoid" id="A0A5E4GLU1"/>